<dbReference type="InterPro" id="IPR023296">
    <property type="entry name" value="Glyco_hydro_beta-prop_sf"/>
</dbReference>
<dbReference type="EMBL" id="JBHRSK010000017">
    <property type="protein sequence ID" value="MFC2970224.1"/>
    <property type="molecule type" value="Genomic_DNA"/>
</dbReference>
<name>A0ABV7ALY5_9RHOB</name>
<evidence type="ECO:0000259" key="1">
    <source>
        <dbReference type="Pfam" id="PF24793"/>
    </source>
</evidence>
<evidence type="ECO:0000313" key="2">
    <source>
        <dbReference type="EMBL" id="MFC2970224.1"/>
    </source>
</evidence>
<proteinExistence type="predicted"/>
<organism evidence="2 3">
    <name type="scientific">Acidimangrovimonas pyrenivorans</name>
    <dbReference type="NCBI Taxonomy" id="2030798"/>
    <lineage>
        <taxon>Bacteria</taxon>
        <taxon>Pseudomonadati</taxon>
        <taxon>Pseudomonadota</taxon>
        <taxon>Alphaproteobacteria</taxon>
        <taxon>Rhodobacterales</taxon>
        <taxon>Paracoccaceae</taxon>
        <taxon>Acidimangrovimonas</taxon>
    </lineage>
</organism>
<feature type="domain" description="Glucosamine inositolphosphorylceramide transferase 1 N-terminal" evidence="1">
    <location>
        <begin position="323"/>
        <end position="531"/>
    </location>
</feature>
<reference evidence="3" key="1">
    <citation type="journal article" date="2019" name="Int. J. Syst. Evol. Microbiol.">
        <title>The Global Catalogue of Microorganisms (GCM) 10K type strain sequencing project: providing services to taxonomists for standard genome sequencing and annotation.</title>
        <authorList>
            <consortium name="The Broad Institute Genomics Platform"/>
            <consortium name="The Broad Institute Genome Sequencing Center for Infectious Disease"/>
            <person name="Wu L."/>
            <person name="Ma J."/>
        </authorList>
    </citation>
    <scope>NUCLEOTIDE SEQUENCE [LARGE SCALE GENOMIC DNA]</scope>
    <source>
        <strain evidence="3">KCTC 62192</strain>
    </source>
</reference>
<dbReference type="SUPFAM" id="SSF75005">
    <property type="entry name" value="Arabinanase/levansucrase/invertase"/>
    <property type="match status" value="1"/>
</dbReference>
<evidence type="ECO:0000313" key="3">
    <source>
        <dbReference type="Proteomes" id="UP001595443"/>
    </source>
</evidence>
<keyword evidence="3" id="KW-1185">Reference proteome</keyword>
<gene>
    <name evidence="2" type="ORF">ACFOES_19165</name>
</gene>
<dbReference type="Pfam" id="PF24793">
    <property type="entry name" value="GINT1_N"/>
    <property type="match status" value="1"/>
</dbReference>
<dbReference type="InterPro" id="IPR056442">
    <property type="entry name" value="GINT1_N"/>
</dbReference>
<dbReference type="Proteomes" id="UP001595443">
    <property type="component" value="Unassembled WGS sequence"/>
</dbReference>
<accession>A0ABV7ALY5</accession>
<sequence>MVSSPRDQGCRRHGPLGDFPASCTPYGLLSARHLSADWKKWARRVAVQHPESTEGIRTAPRVTVILAARRVDCPASRRLLNALVGDPRFVLQQVFTGPESADLSGAPGWALRLERRAVAVPDRAGPPEWKAGRPDPVPLPADAAELAPCDVVLDLSGASPEGLADRATTGLWRLSVDDPADGAASGAVLRGETLLPCALVRLPAAGAEPRLVARAAFQPKLLLGRSLDFAREKSMQMILRELARLALTGAPADLGLAERPPRPPGGGSLPGYAARILGEASGRAARKLRHRLGGAPRPFSLRLGPGQIEDFDPARTVEAPNRNRHYRADPFLFEHDQALYCFFESYSYRDGLGHIAVGRIEDDGLTEIGPALTRPYHLSFPFIFRHAGEIFMMPETHQAGRIEIWRCTDFPTGWTLHATTLDGVGAADPVLLQHGADWWLFANLCNDSIGDLSSELHLFRIDGPDLTWIEPHPLNPVVIGSEVARGGGRVVEIGGRLLRPSQDNSGRSYGRGLNLMEIVALSPTSYEERRIRHLSADFLPGLIGCHHLDAAAGRVVIDVCRR</sequence>
<protein>
    <recommendedName>
        <fullName evidence="1">Glucosamine inositolphosphorylceramide transferase 1 N-terminal domain-containing protein</fullName>
    </recommendedName>
</protein>
<comment type="caution">
    <text evidence="2">The sequence shown here is derived from an EMBL/GenBank/DDBJ whole genome shotgun (WGS) entry which is preliminary data.</text>
</comment>